<keyword evidence="2" id="KW-0680">Restriction system</keyword>
<dbReference type="CDD" id="cd17291">
    <property type="entry name" value="RMtype1_S_MgeORF438P-TRD-CR_like"/>
    <property type="match status" value="1"/>
</dbReference>
<dbReference type="PANTHER" id="PTHR30408">
    <property type="entry name" value="TYPE-1 RESTRICTION ENZYME ECOKI SPECIFICITY PROTEIN"/>
    <property type="match status" value="1"/>
</dbReference>
<dbReference type="Pfam" id="PF01420">
    <property type="entry name" value="Methylase_S"/>
    <property type="match status" value="2"/>
</dbReference>
<keyword evidence="3" id="KW-0238">DNA-binding</keyword>
<comment type="similarity">
    <text evidence="1">Belongs to the type-I restriction system S methylase family.</text>
</comment>
<dbReference type="Gene3D" id="1.10.287.1120">
    <property type="entry name" value="Bipartite methylase S protein"/>
    <property type="match status" value="1"/>
</dbReference>
<dbReference type="SUPFAM" id="SSF116734">
    <property type="entry name" value="DNA methylase specificity domain"/>
    <property type="match status" value="2"/>
</dbReference>
<feature type="domain" description="Type I restriction modification DNA specificity" evidence="4">
    <location>
        <begin position="36"/>
        <end position="161"/>
    </location>
</feature>
<name>W4P3R3_9BACE</name>
<organism evidence="5 6">
    <name type="scientific">Bacteroides pyogenes JCM 6292</name>
    <dbReference type="NCBI Taxonomy" id="1235809"/>
    <lineage>
        <taxon>Bacteria</taxon>
        <taxon>Pseudomonadati</taxon>
        <taxon>Bacteroidota</taxon>
        <taxon>Bacteroidia</taxon>
        <taxon>Bacteroidales</taxon>
        <taxon>Bacteroidaceae</taxon>
        <taxon>Bacteroides</taxon>
    </lineage>
</organism>
<feature type="domain" description="Type I restriction modification DNA specificity" evidence="4">
    <location>
        <begin position="189"/>
        <end position="346"/>
    </location>
</feature>
<protein>
    <submittedName>
        <fullName evidence="5">ABC-type multidrug transport system</fullName>
    </submittedName>
</protein>
<dbReference type="InterPro" id="IPR044946">
    <property type="entry name" value="Restrct_endonuc_typeI_TRD_sf"/>
</dbReference>
<dbReference type="GO" id="GO:0003677">
    <property type="term" value="F:DNA binding"/>
    <property type="evidence" value="ECO:0007669"/>
    <property type="project" value="UniProtKB-KW"/>
</dbReference>
<evidence type="ECO:0000259" key="4">
    <source>
        <dbReference type="Pfam" id="PF01420"/>
    </source>
</evidence>
<evidence type="ECO:0000313" key="6">
    <source>
        <dbReference type="Proteomes" id="UP000018861"/>
    </source>
</evidence>
<evidence type="ECO:0000313" key="5">
    <source>
        <dbReference type="EMBL" id="GAE14355.1"/>
    </source>
</evidence>
<accession>W4P3R3</accession>
<dbReference type="EMBL" id="BAIQ01000003">
    <property type="protein sequence ID" value="GAE14355.1"/>
    <property type="molecule type" value="Genomic_DNA"/>
</dbReference>
<dbReference type="Gene3D" id="3.90.220.20">
    <property type="entry name" value="DNA methylase specificity domains"/>
    <property type="match status" value="2"/>
</dbReference>
<evidence type="ECO:0000256" key="2">
    <source>
        <dbReference type="ARBA" id="ARBA00022747"/>
    </source>
</evidence>
<proteinExistence type="inferred from homology"/>
<sequence length="357" mass="40282">MNIHYGDVLIKYGECVDVIKEVETFVKDEEVAKKLHQSCAIKNGDVIFADAAEDNTVGKCSEVIANKNDAIVSGLHTIACRPKKDFAPMYLGYYLNSNAYHDQLLPHIQGTKISSISKKAISQTEISSPIDKNEQQSVASYFHHLDVLIQSTTKKIESLKQVKAASLQSMFPQEGETTPRVRFKGFEGEWEETTIGKVTSVKRGIRVTRKNLSDHGLYPVYQNTDYPMGYYNRYNVESNNPFVIIGGSAGLIGFCDKDFWAADDCAYFCDSVKLDKSYLYRMLLNKNSEIKKNVRGSSVPRLDRQVINDLNIVLPSIAEQRAIASYFTNLDRQITLQSQRLEKLKQIKAACLDNMFV</sequence>
<dbReference type="InterPro" id="IPR000055">
    <property type="entry name" value="Restrct_endonuc_typeI_TRD"/>
</dbReference>
<dbReference type="Proteomes" id="UP000018861">
    <property type="component" value="Unassembled WGS sequence"/>
</dbReference>
<dbReference type="AlphaFoldDB" id="W4P3R3"/>
<reference evidence="5 6" key="1">
    <citation type="journal article" date="2014" name="Genome Announc.">
        <title>Draft Genome Sequences of Three Strains of Bacteroides pyogenes Isolated from a Cat and Swine.</title>
        <authorList>
            <person name="Sakamoto M."/>
            <person name="Oshima K."/>
            <person name="Suda W."/>
            <person name="Kitamura K."/>
            <person name="Iida T."/>
            <person name="Hattori M."/>
            <person name="Ohkuma M."/>
        </authorList>
    </citation>
    <scope>NUCLEOTIDE SEQUENCE [LARGE SCALE GENOMIC DNA]</scope>
    <source>
        <strain evidence="5 6">JCM 6292</strain>
    </source>
</reference>
<dbReference type="PANTHER" id="PTHR30408:SF12">
    <property type="entry name" value="TYPE I RESTRICTION ENZYME MJAVIII SPECIFICITY SUBUNIT"/>
    <property type="match status" value="1"/>
</dbReference>
<gene>
    <name evidence="5" type="ORF">JCM6292_477</name>
</gene>
<comment type="caution">
    <text evidence="5">The sequence shown here is derived from an EMBL/GenBank/DDBJ whole genome shotgun (WGS) entry which is preliminary data.</text>
</comment>
<evidence type="ECO:0000256" key="1">
    <source>
        <dbReference type="ARBA" id="ARBA00010923"/>
    </source>
</evidence>
<dbReference type="InterPro" id="IPR052021">
    <property type="entry name" value="Type-I_RS_S_subunit"/>
</dbReference>
<evidence type="ECO:0000256" key="3">
    <source>
        <dbReference type="ARBA" id="ARBA00023125"/>
    </source>
</evidence>
<dbReference type="GO" id="GO:0009307">
    <property type="term" value="P:DNA restriction-modification system"/>
    <property type="evidence" value="ECO:0007669"/>
    <property type="project" value="UniProtKB-KW"/>
</dbReference>